<dbReference type="OrthoDB" id="6267373at2"/>
<dbReference type="STRING" id="1123010.SAMN02745724_00609"/>
<dbReference type="InterPro" id="IPR009875">
    <property type="entry name" value="PilZ_domain"/>
</dbReference>
<dbReference type="RefSeq" id="WP_091979806.1">
    <property type="nucleotide sequence ID" value="NZ_FOLO01000003.1"/>
</dbReference>
<accession>A0A1I1FLM3</accession>
<dbReference type="AlphaFoldDB" id="A0A1I1FLM3"/>
<evidence type="ECO:0000313" key="2">
    <source>
        <dbReference type="EMBL" id="SFB97940.1"/>
    </source>
</evidence>
<dbReference type="SUPFAM" id="SSF141371">
    <property type="entry name" value="PilZ domain-like"/>
    <property type="match status" value="1"/>
</dbReference>
<gene>
    <name evidence="2" type="ORF">SAMN02745724_00609</name>
</gene>
<proteinExistence type="predicted"/>
<dbReference type="Proteomes" id="UP000198862">
    <property type="component" value="Unassembled WGS sequence"/>
</dbReference>
<protein>
    <submittedName>
        <fullName evidence="2">PilZ domain-containing protein</fullName>
    </submittedName>
</protein>
<reference evidence="2 3" key="1">
    <citation type="submission" date="2016-10" db="EMBL/GenBank/DDBJ databases">
        <authorList>
            <person name="de Groot N.N."/>
        </authorList>
    </citation>
    <scope>NUCLEOTIDE SEQUENCE [LARGE SCALE GENOMIC DNA]</scope>
    <source>
        <strain evidence="2 3">DSM 6059</strain>
    </source>
</reference>
<evidence type="ECO:0000259" key="1">
    <source>
        <dbReference type="Pfam" id="PF07238"/>
    </source>
</evidence>
<dbReference type="Pfam" id="PF07238">
    <property type="entry name" value="PilZ"/>
    <property type="match status" value="1"/>
</dbReference>
<dbReference type="Gene3D" id="2.40.10.220">
    <property type="entry name" value="predicted glycosyltransferase like domains"/>
    <property type="match status" value="1"/>
</dbReference>
<name>A0A1I1FLM3_9GAMM</name>
<organism evidence="2 3">
    <name type="scientific">Pseudoalteromonas denitrificans DSM 6059</name>
    <dbReference type="NCBI Taxonomy" id="1123010"/>
    <lineage>
        <taxon>Bacteria</taxon>
        <taxon>Pseudomonadati</taxon>
        <taxon>Pseudomonadota</taxon>
        <taxon>Gammaproteobacteria</taxon>
        <taxon>Alteromonadales</taxon>
        <taxon>Pseudoalteromonadaceae</taxon>
        <taxon>Pseudoalteromonas</taxon>
    </lineage>
</organism>
<sequence>MANIEDRRAFLRLDMEKELITVSWFDTNERQFIRDVMCIDVSKGGFKISIEREIAVNTEVKVQFKSHLKQSKIYVAKVLRAIKQDHGWYDIGLEFIK</sequence>
<dbReference type="GO" id="GO:0035438">
    <property type="term" value="F:cyclic-di-GMP binding"/>
    <property type="evidence" value="ECO:0007669"/>
    <property type="project" value="InterPro"/>
</dbReference>
<keyword evidence="3" id="KW-1185">Reference proteome</keyword>
<dbReference type="EMBL" id="FOLO01000003">
    <property type="protein sequence ID" value="SFB97940.1"/>
    <property type="molecule type" value="Genomic_DNA"/>
</dbReference>
<evidence type="ECO:0000313" key="3">
    <source>
        <dbReference type="Proteomes" id="UP000198862"/>
    </source>
</evidence>
<feature type="domain" description="PilZ" evidence="1">
    <location>
        <begin position="7"/>
        <end position="96"/>
    </location>
</feature>